<feature type="region of interest" description="Disordered" evidence="1">
    <location>
        <begin position="1"/>
        <end position="45"/>
    </location>
</feature>
<organism evidence="2 3">
    <name type="scientific">Streptoalloteichus hindustanus</name>
    <dbReference type="NCBI Taxonomy" id="2017"/>
    <lineage>
        <taxon>Bacteria</taxon>
        <taxon>Bacillati</taxon>
        <taxon>Actinomycetota</taxon>
        <taxon>Actinomycetes</taxon>
        <taxon>Pseudonocardiales</taxon>
        <taxon>Pseudonocardiaceae</taxon>
        <taxon>Streptoalloteichus</taxon>
    </lineage>
</organism>
<gene>
    <name evidence="2" type="ORF">SAMN05444320_10369</name>
</gene>
<keyword evidence="3" id="KW-1185">Reference proteome</keyword>
<evidence type="ECO:0000313" key="3">
    <source>
        <dbReference type="Proteomes" id="UP000184501"/>
    </source>
</evidence>
<dbReference type="OrthoDB" id="3690688at2"/>
<protein>
    <submittedName>
        <fullName evidence="2">Uncharacterized protein</fullName>
    </submittedName>
</protein>
<feature type="compositionally biased region" description="Basic and acidic residues" evidence="1">
    <location>
        <begin position="13"/>
        <end position="28"/>
    </location>
</feature>
<evidence type="ECO:0000256" key="1">
    <source>
        <dbReference type="SAM" id="MobiDB-lite"/>
    </source>
</evidence>
<reference evidence="2 3" key="1">
    <citation type="submission" date="2016-11" db="EMBL/GenBank/DDBJ databases">
        <authorList>
            <person name="Jaros S."/>
            <person name="Januszkiewicz K."/>
            <person name="Wedrychowicz H."/>
        </authorList>
    </citation>
    <scope>NUCLEOTIDE SEQUENCE [LARGE SCALE GENOMIC DNA]</scope>
    <source>
        <strain evidence="2 3">DSM 44523</strain>
    </source>
</reference>
<sequence length="353" mass="39614">MGVRGGTVGTSGDRGRPDSAPPPERRAAADAGPLAPPAAEIPARPRTLAEVRDRELARALRDGSFPHALRAAIRNRGLALERIQHRLRQHGVQVSLTTLSYWQRGRSRPERAESLRAIHVLEGVLGLPPDSLISLLGPRRPRGRWVAAGAMDDARLWDAQLAGVMAAVDPECHRRVHSISLRDHYFLGENGAERRLVVSHVLRARTDRVDRWLAIYRADEPTRALPVDIQVRYGRLGRVHTFPESGYCVLELILDRVLDEGETAIVEYELRFAENGAPTWCYDRRLRGNVHQYVLQVHFDPRALPVRCDQFQQRDASAPRHLVRPLWIGSSHSAHMVLTGCAPGVHGMCWEWT</sequence>
<name>A0A1M5AD56_STRHI</name>
<feature type="compositionally biased region" description="Low complexity" evidence="1">
    <location>
        <begin position="29"/>
        <end position="45"/>
    </location>
</feature>
<dbReference type="EMBL" id="FQVN01000003">
    <property type="protein sequence ID" value="SHF28199.1"/>
    <property type="molecule type" value="Genomic_DNA"/>
</dbReference>
<dbReference type="RefSeq" id="WP_083959528.1">
    <property type="nucleotide sequence ID" value="NZ_FQVN01000003.1"/>
</dbReference>
<proteinExistence type="predicted"/>
<dbReference type="STRING" id="2017.SAMN05444320_10369"/>
<dbReference type="AlphaFoldDB" id="A0A1M5AD56"/>
<evidence type="ECO:0000313" key="2">
    <source>
        <dbReference type="EMBL" id="SHF28199.1"/>
    </source>
</evidence>
<accession>A0A1M5AD56</accession>
<dbReference type="Proteomes" id="UP000184501">
    <property type="component" value="Unassembled WGS sequence"/>
</dbReference>